<comment type="similarity">
    <text evidence="1 3">Belongs to the UPF0165 family.</text>
</comment>
<sequence>MSKVIRVKYEGGVLKPLEPLVLSEGEEVEVVIRRRVFGEEDYRELVDFLSELPKGKAELLDLVEELYLEEALR</sequence>
<accession>Q9YCQ1</accession>
<dbReference type="PIR" id="F72592">
    <property type="entry name" value="F72592"/>
</dbReference>
<dbReference type="RefSeq" id="WP_010866230.1">
    <property type="nucleotide sequence ID" value="NC_000854.2"/>
</dbReference>
<dbReference type="Pfam" id="PF01954">
    <property type="entry name" value="AF2212-like"/>
    <property type="match status" value="1"/>
</dbReference>
<dbReference type="EMBL" id="BA000002">
    <property type="protein sequence ID" value="BAA80196.2"/>
    <property type="molecule type" value="Genomic_DNA"/>
</dbReference>
<dbReference type="SUPFAM" id="SSF141694">
    <property type="entry name" value="AF2212/PG0164-like"/>
    <property type="match status" value="1"/>
</dbReference>
<comment type="function">
    <text evidence="3">Antitoxin component of a type II toxin-antitoxin (TA) system.</text>
</comment>
<dbReference type="EnsemblBacteria" id="BAA80196">
    <property type="protein sequence ID" value="BAA80196"/>
    <property type="gene ID" value="APE_1209c.1"/>
</dbReference>
<name>Q9YCQ1_AERPE</name>
<dbReference type="Gene3D" id="4.10.1150.10">
    <property type="entry name" value="AF2212/PG0164-like"/>
    <property type="match status" value="1"/>
</dbReference>
<keyword evidence="2 3" id="KW-1277">Toxin-antitoxin system</keyword>
<dbReference type="InterPro" id="IPR008203">
    <property type="entry name" value="AF2212-like"/>
</dbReference>
<keyword evidence="5" id="KW-1185">Reference proteome</keyword>
<dbReference type="KEGG" id="ape:APE_1209c.1"/>
<dbReference type="GeneID" id="1445858"/>
<protein>
    <recommendedName>
        <fullName evidence="3">Antitoxin</fullName>
    </recommendedName>
</protein>
<dbReference type="InterPro" id="IPR024069">
    <property type="entry name" value="AF2212-like_dom_sf"/>
</dbReference>
<proteinExistence type="inferred from homology"/>
<reference evidence="4 5" key="1">
    <citation type="journal article" date="1999" name="DNA Res.">
        <title>Complete genome sequence of an aerobic hyper-thermophilic crenarchaeon, Aeropyrum pernix K1.</title>
        <authorList>
            <person name="Kawarabayasi Y."/>
            <person name="Hino Y."/>
            <person name="Horikawa H."/>
            <person name="Yamazaki S."/>
            <person name="Haikawa Y."/>
            <person name="Jin-no K."/>
            <person name="Takahashi M."/>
            <person name="Sekine M."/>
            <person name="Baba S."/>
            <person name="Ankai A."/>
            <person name="Kosugi H."/>
            <person name="Hosoyama A."/>
            <person name="Fukui S."/>
            <person name="Nagai Y."/>
            <person name="Nishijima K."/>
            <person name="Nakazawa H."/>
            <person name="Takamiya M."/>
            <person name="Masuda S."/>
            <person name="Funahashi T."/>
            <person name="Tanaka T."/>
            <person name="Kudoh Y."/>
            <person name="Yamazaki J."/>
            <person name="Kushida N."/>
            <person name="Oguchi A."/>
            <person name="Aoki K."/>
            <person name="Kubota K."/>
            <person name="Nakamura Y."/>
            <person name="Nomura N."/>
            <person name="Sako Y."/>
            <person name="Kikuchi H."/>
        </authorList>
    </citation>
    <scope>NUCLEOTIDE SEQUENCE [LARGE SCALE GENOMIC DNA]</scope>
    <source>
        <strain evidence="5">ATCC 700893 / DSM 11879 / JCM 9820 / NBRC 100138 / K1</strain>
    </source>
</reference>
<dbReference type="Proteomes" id="UP000002518">
    <property type="component" value="Chromosome"/>
</dbReference>
<organism evidence="4 5">
    <name type="scientific">Aeropyrum pernix (strain ATCC 700893 / DSM 11879 / JCM 9820 / NBRC 100138 / K1)</name>
    <dbReference type="NCBI Taxonomy" id="272557"/>
    <lineage>
        <taxon>Archaea</taxon>
        <taxon>Thermoproteota</taxon>
        <taxon>Thermoprotei</taxon>
        <taxon>Desulfurococcales</taxon>
        <taxon>Desulfurococcaceae</taxon>
        <taxon>Aeropyrum</taxon>
    </lineage>
</organism>
<dbReference type="AlphaFoldDB" id="Q9YCQ1"/>
<dbReference type="eggNOG" id="arCOG10049">
    <property type="taxonomic scope" value="Archaea"/>
</dbReference>
<dbReference type="STRING" id="272557.APE_1209c.1"/>
<evidence type="ECO:0000256" key="2">
    <source>
        <dbReference type="ARBA" id="ARBA00022649"/>
    </source>
</evidence>
<gene>
    <name evidence="4" type="ordered locus">APE_1209c.1</name>
</gene>
<evidence type="ECO:0000256" key="1">
    <source>
        <dbReference type="ARBA" id="ARBA00006615"/>
    </source>
</evidence>
<evidence type="ECO:0000256" key="3">
    <source>
        <dbReference type="RuleBase" id="RU368051"/>
    </source>
</evidence>
<evidence type="ECO:0000313" key="4">
    <source>
        <dbReference type="EMBL" id="BAA80196.2"/>
    </source>
</evidence>
<evidence type="ECO:0000313" key="5">
    <source>
        <dbReference type="Proteomes" id="UP000002518"/>
    </source>
</evidence>